<dbReference type="InterPro" id="IPR033989">
    <property type="entry name" value="CD209-like_CTLD"/>
</dbReference>
<name>A0A0E9XW58_ANGAN</name>
<dbReference type="InterPro" id="IPR016186">
    <property type="entry name" value="C-type_lectin-like/link_sf"/>
</dbReference>
<keyword evidence="2" id="KW-1015">Disulfide bond</keyword>
<dbReference type="GO" id="GO:0030246">
    <property type="term" value="F:carbohydrate binding"/>
    <property type="evidence" value="ECO:0007669"/>
    <property type="project" value="UniProtKB-KW"/>
</dbReference>
<dbReference type="EMBL" id="GBXM01001693">
    <property type="protein sequence ID" value="JAI06885.1"/>
    <property type="molecule type" value="Transcribed_RNA"/>
</dbReference>
<evidence type="ECO:0000313" key="4">
    <source>
        <dbReference type="EMBL" id="JAI06885.1"/>
    </source>
</evidence>
<keyword evidence="1" id="KW-0430">Lectin</keyword>
<evidence type="ECO:0000259" key="3">
    <source>
        <dbReference type="PROSITE" id="PS50041"/>
    </source>
</evidence>
<proteinExistence type="predicted"/>
<dbReference type="CDD" id="cd03590">
    <property type="entry name" value="CLECT_DC-SIGN_like"/>
    <property type="match status" value="1"/>
</dbReference>
<dbReference type="InterPro" id="IPR016187">
    <property type="entry name" value="CTDL_fold"/>
</dbReference>
<dbReference type="SMART" id="SM00034">
    <property type="entry name" value="CLECT"/>
    <property type="match status" value="1"/>
</dbReference>
<accession>A0A0E9XW58</accession>
<feature type="domain" description="C-type lectin" evidence="3">
    <location>
        <begin position="32"/>
        <end position="158"/>
    </location>
</feature>
<dbReference type="Pfam" id="PF00059">
    <property type="entry name" value="Lectin_C"/>
    <property type="match status" value="1"/>
</dbReference>
<dbReference type="PANTHER" id="PTHR22803">
    <property type="entry name" value="MANNOSE, PHOSPHOLIPASE, LECTIN RECEPTOR RELATED"/>
    <property type="match status" value="1"/>
</dbReference>
<protein>
    <recommendedName>
        <fullName evidence="3">C-type lectin domain-containing protein</fullName>
    </recommendedName>
</protein>
<dbReference type="InterPro" id="IPR050111">
    <property type="entry name" value="C-type_lectin/snaclec_domain"/>
</dbReference>
<dbReference type="AlphaFoldDB" id="A0A0E9XW58"/>
<sequence>MLEKKFKYLENYCPSNSKGRVCKPCPQGWEQFYSKCYYFSSEVKNWYGSQSFCHQQGADLVIIKSEQEQEFIAKSTREHPYWIGLSDSENEGIWLWADKTSLQKGYWKSGEPDDHYRMTITENKTQGNIKEADCVVTVPDENTWEDTRCFSEYRFICETDALLF</sequence>
<evidence type="ECO:0000256" key="1">
    <source>
        <dbReference type="ARBA" id="ARBA00022734"/>
    </source>
</evidence>
<evidence type="ECO:0000256" key="2">
    <source>
        <dbReference type="ARBA" id="ARBA00023157"/>
    </source>
</evidence>
<dbReference type="PROSITE" id="PS50041">
    <property type="entry name" value="C_TYPE_LECTIN_2"/>
    <property type="match status" value="1"/>
</dbReference>
<reference evidence="4" key="2">
    <citation type="journal article" date="2015" name="Fish Shellfish Immunol.">
        <title>Early steps in the European eel (Anguilla anguilla)-Vibrio vulnificus interaction in the gills: Role of the RtxA13 toxin.</title>
        <authorList>
            <person name="Callol A."/>
            <person name="Pajuelo D."/>
            <person name="Ebbesson L."/>
            <person name="Teles M."/>
            <person name="MacKenzie S."/>
            <person name="Amaro C."/>
        </authorList>
    </citation>
    <scope>NUCLEOTIDE SEQUENCE</scope>
</reference>
<reference evidence="4" key="1">
    <citation type="submission" date="2014-11" db="EMBL/GenBank/DDBJ databases">
        <authorList>
            <person name="Amaro Gonzalez C."/>
        </authorList>
    </citation>
    <scope>NUCLEOTIDE SEQUENCE</scope>
</reference>
<dbReference type="PROSITE" id="PS00615">
    <property type="entry name" value="C_TYPE_LECTIN_1"/>
    <property type="match status" value="1"/>
</dbReference>
<organism evidence="4">
    <name type="scientific">Anguilla anguilla</name>
    <name type="common">European freshwater eel</name>
    <name type="synonym">Muraena anguilla</name>
    <dbReference type="NCBI Taxonomy" id="7936"/>
    <lineage>
        <taxon>Eukaryota</taxon>
        <taxon>Metazoa</taxon>
        <taxon>Chordata</taxon>
        <taxon>Craniata</taxon>
        <taxon>Vertebrata</taxon>
        <taxon>Euteleostomi</taxon>
        <taxon>Actinopterygii</taxon>
        <taxon>Neopterygii</taxon>
        <taxon>Teleostei</taxon>
        <taxon>Anguilliformes</taxon>
        <taxon>Anguillidae</taxon>
        <taxon>Anguilla</taxon>
    </lineage>
</organism>
<dbReference type="Gene3D" id="3.10.100.10">
    <property type="entry name" value="Mannose-Binding Protein A, subunit A"/>
    <property type="match status" value="1"/>
</dbReference>
<dbReference type="InterPro" id="IPR001304">
    <property type="entry name" value="C-type_lectin-like"/>
</dbReference>
<dbReference type="InterPro" id="IPR018378">
    <property type="entry name" value="C-type_lectin_CS"/>
</dbReference>
<dbReference type="SUPFAM" id="SSF56436">
    <property type="entry name" value="C-type lectin-like"/>
    <property type="match status" value="1"/>
</dbReference>